<proteinExistence type="predicted"/>
<reference evidence="4" key="1">
    <citation type="submission" date="2025-08" db="UniProtKB">
        <authorList>
            <consortium name="RefSeq"/>
        </authorList>
    </citation>
    <scope>IDENTIFICATION</scope>
</reference>
<dbReference type="Pfam" id="PF01425">
    <property type="entry name" value="Amidase"/>
    <property type="match status" value="1"/>
</dbReference>
<name>A0AAJ7E6P2_PAPXU</name>
<evidence type="ECO:0000256" key="2">
    <source>
        <dbReference type="SAM" id="Phobius"/>
    </source>
</evidence>
<accession>A0AAJ7E6P2</accession>
<dbReference type="GeneID" id="106115986"/>
<keyword evidence="2" id="KW-0812">Transmembrane</keyword>
<evidence type="ECO:0000259" key="3">
    <source>
        <dbReference type="Pfam" id="PF01425"/>
    </source>
</evidence>
<keyword evidence="2" id="KW-1133">Transmembrane helix</keyword>
<dbReference type="InterPro" id="IPR023631">
    <property type="entry name" value="Amidase_dom"/>
</dbReference>
<evidence type="ECO:0000256" key="1">
    <source>
        <dbReference type="PIRSR" id="PIRSR001221-1"/>
    </source>
</evidence>
<feature type="active site" description="Acyl-ester intermediate" evidence="1">
    <location>
        <position position="225"/>
    </location>
</feature>
<dbReference type="RefSeq" id="XP_013165138.1">
    <property type="nucleotide sequence ID" value="XM_013309684.1"/>
</dbReference>
<evidence type="ECO:0000313" key="4">
    <source>
        <dbReference type="RefSeq" id="XP_013165138.1"/>
    </source>
</evidence>
<gene>
    <name evidence="4" type="primary">LOC106115986</name>
</gene>
<feature type="domain" description="Amidase" evidence="3">
    <location>
        <begin position="65"/>
        <end position="504"/>
    </location>
</feature>
<dbReference type="PIRSF" id="PIRSF001221">
    <property type="entry name" value="Amidase_fungi"/>
    <property type="match status" value="1"/>
</dbReference>
<dbReference type="InterPro" id="IPR052739">
    <property type="entry name" value="FAAH2"/>
</dbReference>
<protein>
    <submittedName>
        <fullName evidence="4">Fatty-acid amide hydrolase 2-B-like isoform X2</fullName>
    </submittedName>
</protein>
<dbReference type="Proteomes" id="UP000694872">
    <property type="component" value="Unplaced"/>
</dbReference>
<feature type="active site" description="Charge relay system" evidence="1">
    <location>
        <position position="201"/>
    </location>
</feature>
<dbReference type="SUPFAM" id="SSF75304">
    <property type="entry name" value="Amidase signature (AS) enzymes"/>
    <property type="match status" value="1"/>
</dbReference>
<sequence>MMPWFLRRFLRFLVSLLAIIVIPITWIVNKRRNGTCPPPTNPLLFKSATTLTMMIRNKQIKSEQVVSAYIERCREVNHYLNAIVEPRYELALRDARLIDKMLEAYTGSTDMLAEMYPLLGLPMTVKESIAVEGMCNDSGTDCDVRNPAKKDAEIVRLARAAGAIPIAVTNTPQLCMNWETYNNVTGITLNPYNLKHTAGGSSGGEAALISAAASIMGVGSDIAGSLRLPPMFTGIFGHKPTPKLLSVEGHIPDSLDPQFEEYFTLGPLTRYAEDLPLLLNVLKQPGSPEIPFDKPIDFQKIKFYYMDGEGSDVTDKIGPDVKKAMDKAKGYIQHTYNVEVEELKIKNIEHMWEISVRVLFKIEHIRNIYTDPERQEFWVSTWPEVLKKLLGVSRHNFTCVAYGPVKKFFDALPSGYYKKLVEMFEEIKTDFQKALSENAVLFFPTFPNPAHVHYKIFYKFLNCGYLTIFNALGLPVTACPVGFTDKGLPVGIQIVAGRYNDYLTVAVAKEFEKAFGGWIPPNTSLETVQKYKNVTLVKKDINCNVNIGSA</sequence>
<dbReference type="PANTHER" id="PTHR43372">
    <property type="entry name" value="FATTY-ACID AMIDE HYDROLASE"/>
    <property type="match status" value="1"/>
</dbReference>
<keyword evidence="2" id="KW-0472">Membrane</keyword>
<organism evidence="4">
    <name type="scientific">Papilio xuthus</name>
    <name type="common">Asian swallowtail butterfly</name>
    <dbReference type="NCBI Taxonomy" id="66420"/>
    <lineage>
        <taxon>Eukaryota</taxon>
        <taxon>Metazoa</taxon>
        <taxon>Ecdysozoa</taxon>
        <taxon>Arthropoda</taxon>
        <taxon>Hexapoda</taxon>
        <taxon>Insecta</taxon>
        <taxon>Pterygota</taxon>
        <taxon>Neoptera</taxon>
        <taxon>Endopterygota</taxon>
        <taxon>Lepidoptera</taxon>
        <taxon>Glossata</taxon>
        <taxon>Ditrysia</taxon>
        <taxon>Papilionoidea</taxon>
        <taxon>Papilionidae</taxon>
        <taxon>Papilioninae</taxon>
        <taxon>Papilio</taxon>
    </lineage>
</organism>
<dbReference type="AlphaFoldDB" id="A0AAJ7E6P2"/>
<dbReference type="Gene3D" id="3.90.1300.10">
    <property type="entry name" value="Amidase signature (AS) domain"/>
    <property type="match status" value="1"/>
</dbReference>
<feature type="active site" description="Charge relay system" evidence="1">
    <location>
        <position position="126"/>
    </location>
</feature>
<feature type="transmembrane region" description="Helical" evidence="2">
    <location>
        <begin position="9"/>
        <end position="28"/>
    </location>
</feature>
<dbReference type="PANTHER" id="PTHR43372:SF2">
    <property type="entry name" value="IP13792P"/>
    <property type="match status" value="1"/>
</dbReference>
<dbReference type="InterPro" id="IPR036928">
    <property type="entry name" value="AS_sf"/>
</dbReference>
<dbReference type="GO" id="GO:0012505">
    <property type="term" value="C:endomembrane system"/>
    <property type="evidence" value="ECO:0007669"/>
    <property type="project" value="TreeGrafter"/>
</dbReference>